<dbReference type="InterPro" id="IPR019734">
    <property type="entry name" value="TPR_rpt"/>
</dbReference>
<dbReference type="AlphaFoldDB" id="A0A928HG74"/>
<evidence type="ECO:0000256" key="1">
    <source>
        <dbReference type="ARBA" id="ARBA00022737"/>
    </source>
</evidence>
<dbReference type="PANTHER" id="PTHR44858">
    <property type="entry name" value="TETRATRICOPEPTIDE REPEAT PROTEIN 6"/>
    <property type="match status" value="1"/>
</dbReference>
<keyword evidence="2 4" id="KW-0802">TPR repeat</keyword>
<feature type="repeat" description="ANK" evidence="3">
    <location>
        <begin position="374"/>
        <end position="406"/>
    </location>
</feature>
<evidence type="ECO:0000256" key="2">
    <source>
        <dbReference type="ARBA" id="ARBA00022803"/>
    </source>
</evidence>
<feature type="region of interest" description="Disordered" evidence="5">
    <location>
        <begin position="302"/>
        <end position="327"/>
    </location>
</feature>
<sequence>MEKVSQQLEKIKQLTKENKFDEALALCSEAVGEFPQVAELYYQKAVILWNKSEVFDLPREEFSDLLKKATDLDSHYSEPHKLWGYANLLLGYPAQAEAGYTRAIAANPQDWEAYAYRGELYKRYEMYDKAVEDFTKAIDGGLAGNRTYAFRADSKYALKDYEGALADYTKGIEFNPNYGGGFFGRGRCKYALEDYAGAVEEYNQAIALFPNEASLYGYRADAKMKLDDSTGALADFQKALELNPTDKMALRAVGDLQQKILSDIPEGTPSLEVTLKNGYKASLVTLPNGEQVSLWHLGAEADEPEQAETPVSQESTEEDFPEETDEELLEKDSFLLDMRYKLYARAASAISADDADELRKLLADGMKPDITDENGYTPLMLACSMGKKQMVEILVEHGADINMPHIMDGNPTGMNALKLAECMGHAEIVNFLKGKGAKP</sequence>
<gene>
    <name evidence="6" type="ORF">E7027_04750</name>
</gene>
<keyword evidence="3" id="KW-0040">ANK repeat</keyword>
<feature type="repeat" description="TPR" evidence="4">
    <location>
        <begin position="145"/>
        <end position="178"/>
    </location>
</feature>
<dbReference type="Gene3D" id="1.25.40.10">
    <property type="entry name" value="Tetratricopeptide repeat domain"/>
    <property type="match status" value="3"/>
</dbReference>
<dbReference type="SMART" id="SM00028">
    <property type="entry name" value="TPR"/>
    <property type="match status" value="6"/>
</dbReference>
<dbReference type="Pfam" id="PF13181">
    <property type="entry name" value="TPR_8"/>
    <property type="match status" value="1"/>
</dbReference>
<dbReference type="PROSITE" id="PS50088">
    <property type="entry name" value="ANK_REPEAT"/>
    <property type="match status" value="1"/>
</dbReference>
<organism evidence="6 7">
    <name type="scientific">Candidatus Avelusimicrobium gallicola</name>
    <dbReference type="NCBI Taxonomy" id="2562704"/>
    <lineage>
        <taxon>Bacteria</taxon>
        <taxon>Pseudomonadati</taxon>
        <taxon>Elusimicrobiota</taxon>
        <taxon>Elusimicrobia</taxon>
        <taxon>Elusimicrobiales</taxon>
        <taxon>Elusimicrobiaceae</taxon>
        <taxon>Candidatus Avelusimicrobium</taxon>
    </lineage>
</organism>
<comment type="caution">
    <text evidence="6">The sequence shown here is derived from an EMBL/GenBank/DDBJ whole genome shotgun (WGS) entry which is preliminary data.</text>
</comment>
<dbReference type="SUPFAM" id="SSF48439">
    <property type="entry name" value="Protein prenylyltransferase"/>
    <property type="match status" value="1"/>
</dbReference>
<dbReference type="PROSITE" id="PS50297">
    <property type="entry name" value="ANK_REP_REGION"/>
    <property type="match status" value="1"/>
</dbReference>
<evidence type="ECO:0000256" key="5">
    <source>
        <dbReference type="SAM" id="MobiDB-lite"/>
    </source>
</evidence>
<dbReference type="GO" id="GO:0009279">
    <property type="term" value="C:cell outer membrane"/>
    <property type="evidence" value="ECO:0007669"/>
    <property type="project" value="TreeGrafter"/>
</dbReference>
<dbReference type="InterPro" id="IPR050498">
    <property type="entry name" value="Ycf3"/>
</dbReference>
<dbReference type="PROSITE" id="PS50005">
    <property type="entry name" value="TPR"/>
    <property type="match status" value="3"/>
</dbReference>
<keyword evidence="1" id="KW-0677">Repeat</keyword>
<dbReference type="SUPFAM" id="SSF48403">
    <property type="entry name" value="Ankyrin repeat"/>
    <property type="match status" value="1"/>
</dbReference>
<dbReference type="InterPro" id="IPR011990">
    <property type="entry name" value="TPR-like_helical_dom_sf"/>
</dbReference>
<dbReference type="EMBL" id="SUVG01000005">
    <property type="protein sequence ID" value="MBE6421421.1"/>
    <property type="molecule type" value="Genomic_DNA"/>
</dbReference>
<dbReference type="InterPro" id="IPR036770">
    <property type="entry name" value="Ankyrin_rpt-contain_sf"/>
</dbReference>
<name>A0A928HG74_9BACT</name>
<dbReference type="PANTHER" id="PTHR44858:SF1">
    <property type="entry name" value="UDP-N-ACETYLGLUCOSAMINE--PEPTIDE N-ACETYLGLUCOSAMINYLTRANSFERASE SPINDLY-RELATED"/>
    <property type="match status" value="1"/>
</dbReference>
<evidence type="ECO:0000313" key="7">
    <source>
        <dbReference type="Proteomes" id="UP000725649"/>
    </source>
</evidence>
<dbReference type="InterPro" id="IPR002110">
    <property type="entry name" value="Ankyrin_rpt"/>
</dbReference>
<feature type="repeat" description="TPR" evidence="4">
    <location>
        <begin position="213"/>
        <end position="246"/>
    </location>
</feature>
<evidence type="ECO:0000256" key="4">
    <source>
        <dbReference type="PROSITE-ProRule" id="PRU00339"/>
    </source>
</evidence>
<feature type="repeat" description="TPR" evidence="4">
    <location>
        <begin position="179"/>
        <end position="212"/>
    </location>
</feature>
<dbReference type="SMART" id="SM00248">
    <property type="entry name" value="ANK"/>
    <property type="match status" value="2"/>
</dbReference>
<dbReference type="Gene3D" id="1.25.40.20">
    <property type="entry name" value="Ankyrin repeat-containing domain"/>
    <property type="match status" value="1"/>
</dbReference>
<feature type="compositionally biased region" description="Acidic residues" evidence="5">
    <location>
        <begin position="315"/>
        <end position="327"/>
    </location>
</feature>
<dbReference type="GO" id="GO:0046813">
    <property type="term" value="P:receptor-mediated virion attachment to host cell"/>
    <property type="evidence" value="ECO:0007669"/>
    <property type="project" value="TreeGrafter"/>
</dbReference>
<dbReference type="Proteomes" id="UP000725649">
    <property type="component" value="Unassembled WGS sequence"/>
</dbReference>
<evidence type="ECO:0000256" key="3">
    <source>
        <dbReference type="PROSITE-ProRule" id="PRU00023"/>
    </source>
</evidence>
<reference evidence="6" key="1">
    <citation type="submission" date="2019-04" db="EMBL/GenBank/DDBJ databases">
        <title>Evolution of Biomass-Degrading Anaerobic Consortia Revealed by Metagenomics.</title>
        <authorList>
            <person name="Peng X."/>
        </authorList>
    </citation>
    <scope>NUCLEOTIDE SEQUENCE</scope>
    <source>
        <strain evidence="6">SIG66</strain>
    </source>
</reference>
<evidence type="ECO:0000313" key="6">
    <source>
        <dbReference type="EMBL" id="MBE6421421.1"/>
    </source>
</evidence>
<dbReference type="Pfam" id="PF13432">
    <property type="entry name" value="TPR_16"/>
    <property type="match status" value="1"/>
</dbReference>
<proteinExistence type="predicted"/>
<protein>
    <submittedName>
        <fullName evidence="6">Tetratricopeptide repeat protein</fullName>
    </submittedName>
</protein>
<accession>A0A928HG74</accession>
<dbReference type="Pfam" id="PF12796">
    <property type="entry name" value="Ank_2"/>
    <property type="match status" value="1"/>
</dbReference>